<dbReference type="CDD" id="cd02883">
    <property type="entry name" value="NUDIX_Hydrolase"/>
    <property type="match status" value="1"/>
</dbReference>
<organism evidence="3 4">
    <name type="scientific">Candidatus Harrisonbacteria bacterium RIFCSPHIGHO2_02_FULL_42_16</name>
    <dbReference type="NCBI Taxonomy" id="1798404"/>
    <lineage>
        <taxon>Bacteria</taxon>
        <taxon>Candidatus Harrisoniibacteriota</taxon>
    </lineage>
</organism>
<dbReference type="GO" id="GO:0016787">
    <property type="term" value="F:hydrolase activity"/>
    <property type="evidence" value="ECO:0007669"/>
    <property type="project" value="UniProtKB-KW"/>
</dbReference>
<feature type="domain" description="Nudix hydrolase" evidence="2">
    <location>
        <begin position="3"/>
        <end position="127"/>
    </location>
</feature>
<comment type="caution">
    <text evidence="3">The sequence shown here is derived from an EMBL/GenBank/DDBJ whole genome shotgun (WGS) entry which is preliminary data.</text>
</comment>
<evidence type="ECO:0000259" key="2">
    <source>
        <dbReference type="PROSITE" id="PS51462"/>
    </source>
</evidence>
<dbReference type="AlphaFoldDB" id="A0A1G1ZGL0"/>
<dbReference type="Gene3D" id="3.90.79.10">
    <property type="entry name" value="Nucleoside Triphosphate Pyrophosphohydrolase"/>
    <property type="match status" value="1"/>
</dbReference>
<gene>
    <name evidence="3" type="ORF">A3B92_03330</name>
</gene>
<dbReference type="PROSITE" id="PS51462">
    <property type="entry name" value="NUDIX"/>
    <property type="match status" value="1"/>
</dbReference>
<keyword evidence="1" id="KW-0378">Hydrolase</keyword>
<dbReference type="InterPro" id="IPR020084">
    <property type="entry name" value="NUDIX_hydrolase_CS"/>
</dbReference>
<dbReference type="Proteomes" id="UP000177960">
    <property type="component" value="Unassembled WGS sequence"/>
</dbReference>
<protein>
    <recommendedName>
        <fullName evidence="2">Nudix hydrolase domain-containing protein</fullName>
    </recommendedName>
</protein>
<name>A0A1G1ZGL0_9BACT</name>
<evidence type="ECO:0000313" key="4">
    <source>
        <dbReference type="Proteomes" id="UP000177960"/>
    </source>
</evidence>
<sequence length="130" mass="14725">MDYKNHAVAALVEAPEGIPLIRDPKKPSPSYWKLAGGRSEGEETAEMAAQREIREELGIFIQPEDLKIIYSEDRVSHIFTLFRIKVKSLAGIKGIGNEGEEIKIFSLKQLKNLPDFFPNHRRILINLGLI</sequence>
<dbReference type="Pfam" id="PF00293">
    <property type="entry name" value="NUDIX"/>
    <property type="match status" value="1"/>
</dbReference>
<dbReference type="STRING" id="1798404.A3B92_03330"/>
<dbReference type="InterPro" id="IPR015797">
    <property type="entry name" value="NUDIX_hydrolase-like_dom_sf"/>
</dbReference>
<dbReference type="SUPFAM" id="SSF55811">
    <property type="entry name" value="Nudix"/>
    <property type="match status" value="1"/>
</dbReference>
<evidence type="ECO:0000256" key="1">
    <source>
        <dbReference type="ARBA" id="ARBA00022801"/>
    </source>
</evidence>
<accession>A0A1G1ZGL0</accession>
<dbReference type="EMBL" id="MHJG01000020">
    <property type="protein sequence ID" value="OGY63655.1"/>
    <property type="molecule type" value="Genomic_DNA"/>
</dbReference>
<dbReference type="PANTHER" id="PTHR43736">
    <property type="entry name" value="ADP-RIBOSE PYROPHOSPHATASE"/>
    <property type="match status" value="1"/>
</dbReference>
<proteinExistence type="predicted"/>
<dbReference type="PANTHER" id="PTHR43736:SF1">
    <property type="entry name" value="DIHYDRONEOPTERIN TRIPHOSPHATE DIPHOSPHATASE"/>
    <property type="match status" value="1"/>
</dbReference>
<evidence type="ECO:0000313" key="3">
    <source>
        <dbReference type="EMBL" id="OGY63655.1"/>
    </source>
</evidence>
<dbReference type="PROSITE" id="PS00893">
    <property type="entry name" value="NUDIX_BOX"/>
    <property type="match status" value="1"/>
</dbReference>
<dbReference type="InterPro" id="IPR000086">
    <property type="entry name" value="NUDIX_hydrolase_dom"/>
</dbReference>
<reference evidence="3 4" key="1">
    <citation type="journal article" date="2016" name="Nat. Commun.">
        <title>Thousands of microbial genomes shed light on interconnected biogeochemical processes in an aquifer system.</title>
        <authorList>
            <person name="Anantharaman K."/>
            <person name="Brown C.T."/>
            <person name="Hug L.A."/>
            <person name="Sharon I."/>
            <person name="Castelle C.J."/>
            <person name="Probst A.J."/>
            <person name="Thomas B.C."/>
            <person name="Singh A."/>
            <person name="Wilkins M.J."/>
            <person name="Karaoz U."/>
            <person name="Brodie E.L."/>
            <person name="Williams K.H."/>
            <person name="Hubbard S.S."/>
            <person name="Banfield J.F."/>
        </authorList>
    </citation>
    <scope>NUCLEOTIDE SEQUENCE [LARGE SCALE GENOMIC DNA]</scope>
</reference>